<dbReference type="Proteomes" id="UP000657385">
    <property type="component" value="Unassembled WGS sequence"/>
</dbReference>
<dbReference type="PRINTS" id="PR00368">
    <property type="entry name" value="FADPNR"/>
</dbReference>
<dbReference type="Gene3D" id="3.50.50.60">
    <property type="entry name" value="FAD/NAD(P)-binding domain"/>
    <property type="match status" value="2"/>
</dbReference>
<evidence type="ECO:0000259" key="5">
    <source>
        <dbReference type="Pfam" id="PF07992"/>
    </source>
</evidence>
<dbReference type="InterPro" id="IPR023753">
    <property type="entry name" value="FAD/NAD-binding_dom"/>
</dbReference>
<dbReference type="InterPro" id="IPR036188">
    <property type="entry name" value="FAD/NAD-bd_sf"/>
</dbReference>
<dbReference type="AlphaFoldDB" id="A0A931BFD4"/>
<evidence type="ECO:0000259" key="6">
    <source>
        <dbReference type="Pfam" id="PF14759"/>
    </source>
</evidence>
<gene>
    <name evidence="7" type="ORF">I2501_30945</name>
</gene>
<dbReference type="InterPro" id="IPR028202">
    <property type="entry name" value="Reductase_C"/>
</dbReference>
<feature type="domain" description="FAD/NAD(P)-binding" evidence="5">
    <location>
        <begin position="19"/>
        <end position="319"/>
    </location>
</feature>
<keyword evidence="3" id="KW-0274">FAD</keyword>
<protein>
    <submittedName>
        <fullName evidence="7">FAD-dependent oxidoreductase</fullName>
    </submittedName>
</protein>
<dbReference type="GO" id="GO:0016651">
    <property type="term" value="F:oxidoreductase activity, acting on NAD(P)H"/>
    <property type="evidence" value="ECO:0007669"/>
    <property type="project" value="TreeGrafter"/>
</dbReference>
<reference evidence="7" key="1">
    <citation type="submission" date="2020-11" db="EMBL/GenBank/DDBJ databases">
        <title>Isolation and identification of active actinomycetes.</title>
        <authorList>
            <person name="Yu B."/>
        </authorList>
    </citation>
    <scope>NUCLEOTIDE SEQUENCE</scope>
    <source>
        <strain evidence="7">NEAU-YB345</strain>
    </source>
</reference>
<dbReference type="PANTHER" id="PTHR43557">
    <property type="entry name" value="APOPTOSIS-INDUCING FACTOR 1"/>
    <property type="match status" value="1"/>
</dbReference>
<dbReference type="Pfam" id="PF07992">
    <property type="entry name" value="Pyr_redox_2"/>
    <property type="match status" value="1"/>
</dbReference>
<dbReference type="Gene3D" id="3.30.390.30">
    <property type="match status" value="1"/>
</dbReference>
<keyword evidence="4" id="KW-0560">Oxidoreductase</keyword>
<sequence length="413" mass="42425">MTEPGAQPVTEPELPNGPIVVVGAGVAGATAALTLRAEGHTGPITLVGAESEHPYRRPPLSKEVLLGSQPTARTLLRPVGSWEGQGVDLAIGRSAVDLDTEGRKLTLDDGTCLPYDRLLLATGSRPRRPAFASAGLPGVHALRTLDDARRLRGALQDGGRLLVIGAGLIGLEAAAAARALGVEVTVLEAAPSALGRTLPTPVAEAVVALHEANGVTVRTGVGVTSLERRRVGGTERLVAGCGDGGEHVADAVLLAVGAEPATELAASAGLAVDDGIVVDAYCATSAPGVWAAGEVTRRPDAFLGCGIRVEHWTDAQDHGAAAARNMLGRPTAFTALPWAWTQHYGTTVQVCGYPAVADEGPDGVAIDGDLHAFDFTARLTRAGELVGAVCAGRPAEFRALREEVGEATRPERT</sequence>
<keyword evidence="8" id="KW-1185">Reference proteome</keyword>
<name>A0A931BFD4_9ACTN</name>
<accession>A0A931BFD4</accession>
<evidence type="ECO:0000256" key="1">
    <source>
        <dbReference type="ARBA" id="ARBA00001974"/>
    </source>
</evidence>
<dbReference type="InterPro" id="IPR050446">
    <property type="entry name" value="FAD-oxidoreductase/Apoptosis"/>
</dbReference>
<evidence type="ECO:0000256" key="4">
    <source>
        <dbReference type="ARBA" id="ARBA00023002"/>
    </source>
</evidence>
<dbReference type="PRINTS" id="PR00411">
    <property type="entry name" value="PNDRDTASEI"/>
</dbReference>
<dbReference type="SUPFAM" id="SSF51905">
    <property type="entry name" value="FAD/NAD(P)-binding domain"/>
    <property type="match status" value="2"/>
</dbReference>
<dbReference type="GO" id="GO:0005737">
    <property type="term" value="C:cytoplasm"/>
    <property type="evidence" value="ECO:0007669"/>
    <property type="project" value="TreeGrafter"/>
</dbReference>
<evidence type="ECO:0000256" key="3">
    <source>
        <dbReference type="ARBA" id="ARBA00022827"/>
    </source>
</evidence>
<comment type="cofactor">
    <cofactor evidence="1">
        <name>FAD</name>
        <dbReference type="ChEBI" id="CHEBI:57692"/>
    </cofactor>
</comment>
<feature type="domain" description="Reductase C-terminal" evidence="6">
    <location>
        <begin position="338"/>
        <end position="411"/>
    </location>
</feature>
<evidence type="ECO:0000256" key="2">
    <source>
        <dbReference type="ARBA" id="ARBA00022630"/>
    </source>
</evidence>
<dbReference type="InterPro" id="IPR016156">
    <property type="entry name" value="FAD/NAD-linked_Rdtase_dimer_sf"/>
</dbReference>
<organism evidence="7 8">
    <name type="scientific">Streptacidiphilus fuscans</name>
    <dbReference type="NCBI Taxonomy" id="2789292"/>
    <lineage>
        <taxon>Bacteria</taxon>
        <taxon>Bacillati</taxon>
        <taxon>Actinomycetota</taxon>
        <taxon>Actinomycetes</taxon>
        <taxon>Kitasatosporales</taxon>
        <taxon>Streptomycetaceae</taxon>
        <taxon>Streptacidiphilus</taxon>
    </lineage>
</organism>
<proteinExistence type="predicted"/>
<comment type="caution">
    <text evidence="7">The sequence shown here is derived from an EMBL/GenBank/DDBJ whole genome shotgun (WGS) entry which is preliminary data.</text>
</comment>
<dbReference type="EMBL" id="JADPRT010000016">
    <property type="protein sequence ID" value="MBF9072450.1"/>
    <property type="molecule type" value="Genomic_DNA"/>
</dbReference>
<evidence type="ECO:0000313" key="8">
    <source>
        <dbReference type="Proteomes" id="UP000657385"/>
    </source>
</evidence>
<dbReference type="RefSeq" id="WP_196197612.1">
    <property type="nucleotide sequence ID" value="NZ_JADPRT010000016.1"/>
</dbReference>
<dbReference type="SUPFAM" id="SSF55424">
    <property type="entry name" value="FAD/NAD-linked reductases, dimerisation (C-terminal) domain"/>
    <property type="match status" value="1"/>
</dbReference>
<dbReference type="PANTHER" id="PTHR43557:SF2">
    <property type="entry name" value="RIESKE DOMAIN-CONTAINING PROTEIN-RELATED"/>
    <property type="match status" value="1"/>
</dbReference>
<keyword evidence="2" id="KW-0285">Flavoprotein</keyword>
<dbReference type="Pfam" id="PF14759">
    <property type="entry name" value="Reductase_C"/>
    <property type="match status" value="1"/>
</dbReference>
<evidence type="ECO:0000313" key="7">
    <source>
        <dbReference type="EMBL" id="MBF9072450.1"/>
    </source>
</evidence>